<feature type="compositionally biased region" description="Polar residues" evidence="1">
    <location>
        <begin position="74"/>
        <end position="86"/>
    </location>
</feature>
<accession>A0AAE0G1A7</accession>
<feature type="region of interest" description="Disordered" evidence="1">
    <location>
        <begin position="42"/>
        <end position="86"/>
    </location>
</feature>
<feature type="compositionally biased region" description="Polar residues" evidence="1">
    <location>
        <begin position="112"/>
        <end position="128"/>
    </location>
</feature>
<sequence>MEESEELEGGAVSISLGELLQSQRRKACIEPTVAWGEARMDPPLVGVGARSKAGQKAAKQAARKGGGGFLSAGTAATSETSVGCTPPSLVSIQREQRSLEMRMRQIPGLTATPPSTAASDCSPQATWQSGGSAAAHASASMSSSYPGGENKWFLSEKEQVPALSLRHIQTEERAMNELRKLYGNACIAEQAGASPSSESEEVKRKKKKKKEKSNACIAEQAGASPSIEGEEAKKKKKKSNARIAEQERRHLARARRRRRKKSNARIAEQGSVAI</sequence>
<comment type="caution">
    <text evidence="2">The sequence shown here is derived from an EMBL/GenBank/DDBJ whole genome shotgun (WGS) entry which is preliminary data.</text>
</comment>
<name>A0AAE0G1A7_9CHLO</name>
<feature type="region of interest" description="Disordered" evidence="1">
    <location>
        <begin position="109"/>
        <end position="150"/>
    </location>
</feature>
<evidence type="ECO:0000313" key="2">
    <source>
        <dbReference type="EMBL" id="KAK3269771.1"/>
    </source>
</evidence>
<protein>
    <submittedName>
        <fullName evidence="2">Uncharacterized protein</fullName>
    </submittedName>
</protein>
<evidence type="ECO:0000256" key="1">
    <source>
        <dbReference type="SAM" id="MobiDB-lite"/>
    </source>
</evidence>
<evidence type="ECO:0000313" key="3">
    <source>
        <dbReference type="Proteomes" id="UP001190700"/>
    </source>
</evidence>
<feature type="compositionally biased region" description="Basic residues" evidence="1">
    <location>
        <begin position="250"/>
        <end position="263"/>
    </location>
</feature>
<dbReference type="Proteomes" id="UP001190700">
    <property type="component" value="Unassembled WGS sequence"/>
</dbReference>
<feature type="region of interest" description="Disordered" evidence="1">
    <location>
        <begin position="189"/>
        <end position="274"/>
    </location>
</feature>
<proteinExistence type="predicted"/>
<feature type="compositionally biased region" description="Low complexity" evidence="1">
    <location>
        <begin position="48"/>
        <end position="60"/>
    </location>
</feature>
<feature type="compositionally biased region" description="Low complexity" evidence="1">
    <location>
        <begin position="129"/>
        <end position="144"/>
    </location>
</feature>
<organism evidence="2 3">
    <name type="scientific">Cymbomonas tetramitiformis</name>
    <dbReference type="NCBI Taxonomy" id="36881"/>
    <lineage>
        <taxon>Eukaryota</taxon>
        <taxon>Viridiplantae</taxon>
        <taxon>Chlorophyta</taxon>
        <taxon>Pyramimonadophyceae</taxon>
        <taxon>Pyramimonadales</taxon>
        <taxon>Pyramimonadaceae</taxon>
        <taxon>Cymbomonas</taxon>
    </lineage>
</organism>
<dbReference type="EMBL" id="LGRX02010750">
    <property type="protein sequence ID" value="KAK3269771.1"/>
    <property type="molecule type" value="Genomic_DNA"/>
</dbReference>
<reference evidence="2 3" key="1">
    <citation type="journal article" date="2015" name="Genome Biol. Evol.">
        <title>Comparative Genomics of a Bacterivorous Green Alga Reveals Evolutionary Causalities and Consequences of Phago-Mixotrophic Mode of Nutrition.</title>
        <authorList>
            <person name="Burns J.A."/>
            <person name="Paasch A."/>
            <person name="Narechania A."/>
            <person name="Kim E."/>
        </authorList>
    </citation>
    <scope>NUCLEOTIDE SEQUENCE [LARGE SCALE GENOMIC DNA]</scope>
    <source>
        <strain evidence="2 3">PLY_AMNH</strain>
    </source>
</reference>
<dbReference type="AlphaFoldDB" id="A0AAE0G1A7"/>
<gene>
    <name evidence="2" type="ORF">CYMTET_21804</name>
</gene>
<keyword evidence="3" id="KW-1185">Reference proteome</keyword>